<protein>
    <recommendedName>
        <fullName evidence="1">Serine aminopeptidase S33 domain-containing protein</fullName>
    </recommendedName>
</protein>
<dbReference type="InterPro" id="IPR029058">
    <property type="entry name" value="AB_hydrolase_fold"/>
</dbReference>
<accession>A4S958</accession>
<gene>
    <name evidence="2" type="ORF">OSTLU_6100</name>
</gene>
<dbReference type="HOGENOM" id="CLU_026209_7_2_1"/>
<proteinExistence type="predicted"/>
<feature type="domain" description="Serine aminopeptidase S33" evidence="1">
    <location>
        <begin position="1"/>
        <end position="240"/>
    </location>
</feature>
<dbReference type="Gene3D" id="3.40.50.1820">
    <property type="entry name" value="alpha/beta hydrolase"/>
    <property type="match status" value="1"/>
</dbReference>
<name>A4S958_OSTLU</name>
<reference evidence="2 3" key="1">
    <citation type="journal article" date="2007" name="Proc. Natl. Acad. Sci. U.S.A.">
        <title>The tiny eukaryote Ostreococcus provides genomic insights into the paradox of plankton speciation.</title>
        <authorList>
            <person name="Palenik B."/>
            <person name="Grimwood J."/>
            <person name="Aerts A."/>
            <person name="Rouze P."/>
            <person name="Salamov A."/>
            <person name="Putnam N."/>
            <person name="Dupont C."/>
            <person name="Jorgensen R."/>
            <person name="Derelle E."/>
            <person name="Rombauts S."/>
            <person name="Zhou K."/>
            <person name="Otillar R."/>
            <person name="Merchant S.S."/>
            <person name="Podell S."/>
            <person name="Gaasterland T."/>
            <person name="Napoli C."/>
            <person name="Gendler K."/>
            <person name="Manuell A."/>
            <person name="Tai V."/>
            <person name="Vallon O."/>
            <person name="Piganeau G."/>
            <person name="Jancek S."/>
            <person name="Heijde M."/>
            <person name="Jabbari K."/>
            <person name="Bowler C."/>
            <person name="Lohr M."/>
            <person name="Robbens S."/>
            <person name="Werner G."/>
            <person name="Dubchak I."/>
            <person name="Pazour G.J."/>
            <person name="Ren Q."/>
            <person name="Paulsen I."/>
            <person name="Delwiche C."/>
            <person name="Schmutz J."/>
            <person name="Rokhsar D."/>
            <person name="Van de Peer Y."/>
            <person name="Moreau H."/>
            <person name="Grigoriev I.V."/>
        </authorList>
    </citation>
    <scope>NUCLEOTIDE SEQUENCE [LARGE SCALE GENOMIC DNA]</scope>
    <source>
        <strain evidence="2 3">CCE9901</strain>
    </source>
</reference>
<dbReference type="GeneID" id="5005907"/>
<keyword evidence="3" id="KW-1185">Reference proteome</keyword>
<dbReference type="STRING" id="436017.A4S958"/>
<dbReference type="PRINTS" id="PR00111">
    <property type="entry name" value="ABHYDROLASE"/>
</dbReference>
<dbReference type="Gramene" id="ABP00172">
    <property type="protein sequence ID" value="ABP00172"/>
    <property type="gene ID" value="OSTLU_6100"/>
</dbReference>
<dbReference type="Proteomes" id="UP000001568">
    <property type="component" value="Chromosome 16"/>
</dbReference>
<dbReference type="OMA" id="IVCIENS"/>
<dbReference type="Pfam" id="PF12146">
    <property type="entry name" value="Hydrolase_4"/>
    <property type="match status" value="1"/>
</dbReference>
<dbReference type="OrthoDB" id="2498029at2759"/>
<dbReference type="PANTHER" id="PTHR11614">
    <property type="entry name" value="PHOSPHOLIPASE-RELATED"/>
    <property type="match status" value="1"/>
</dbReference>
<dbReference type="InterPro" id="IPR000073">
    <property type="entry name" value="AB_hydrolase_1"/>
</dbReference>
<feature type="non-terminal residue" evidence="2">
    <location>
        <position position="253"/>
    </location>
</feature>
<evidence type="ECO:0000313" key="2">
    <source>
        <dbReference type="EMBL" id="ABP00172.1"/>
    </source>
</evidence>
<evidence type="ECO:0000259" key="1">
    <source>
        <dbReference type="Pfam" id="PF12146"/>
    </source>
</evidence>
<dbReference type="RefSeq" id="XP_001421878.1">
    <property type="nucleotide sequence ID" value="XM_001421841.1"/>
</dbReference>
<dbReference type="KEGG" id="olu:OSTLU_6100"/>
<dbReference type="ESTHER" id="ostlu-a4s958">
    <property type="family name" value="Monoglyceridelipase_lysophospholip"/>
</dbReference>
<dbReference type="InterPro" id="IPR051044">
    <property type="entry name" value="MAG_DAG_Lipase"/>
</dbReference>
<dbReference type="AlphaFoldDB" id="A4S958"/>
<dbReference type="EMBL" id="CP000596">
    <property type="protein sequence ID" value="ABP00172.1"/>
    <property type="molecule type" value="Genomic_DNA"/>
</dbReference>
<organism evidence="2 3">
    <name type="scientific">Ostreococcus lucimarinus (strain CCE9901)</name>
    <dbReference type="NCBI Taxonomy" id="436017"/>
    <lineage>
        <taxon>Eukaryota</taxon>
        <taxon>Viridiplantae</taxon>
        <taxon>Chlorophyta</taxon>
        <taxon>Mamiellophyceae</taxon>
        <taxon>Mamiellales</taxon>
        <taxon>Bathycoccaceae</taxon>
        <taxon>Ostreococcus</taxon>
    </lineage>
</organism>
<dbReference type="SUPFAM" id="SSF53474">
    <property type="entry name" value="alpha/beta-Hydrolases"/>
    <property type="match status" value="1"/>
</dbReference>
<evidence type="ECO:0000313" key="3">
    <source>
        <dbReference type="Proteomes" id="UP000001568"/>
    </source>
</evidence>
<sequence>RAVVVFLHGIGEHATRYSNLFKRLTSAGLRVVTYDCVGHGASEGLPGYFEQFEDVVEDARGFCEMTRARRAGREPLVLCGQSFGGLVAATVAANDARANARLIDGLVLTAASIDVKWNAVLRAQAAMGALLARGAPRARLVPAVRLEDMSNDAATLESYATDPYVQLGPVRCRTAYEILRGFKALRARYGELRCPLLALHGAEDACADKTASERLVCEASSAVKQYVELPGMHHLILQEPGSGTVLNRIVEFV</sequence>
<feature type="non-terminal residue" evidence="2">
    <location>
        <position position="1"/>
    </location>
</feature>
<dbReference type="InterPro" id="IPR022742">
    <property type="entry name" value="Hydrolase_4"/>
</dbReference>
<dbReference type="eggNOG" id="KOG1455">
    <property type="taxonomic scope" value="Eukaryota"/>
</dbReference>